<evidence type="ECO:0000313" key="5">
    <source>
        <dbReference type="Proteomes" id="UP000077927"/>
    </source>
</evidence>
<dbReference type="EMBL" id="CP012606">
    <property type="protein sequence ID" value="ANH75621.1"/>
    <property type="molecule type" value="Genomic_DNA"/>
</dbReference>
<keyword evidence="1" id="KW-0175">Coiled coil</keyword>
<evidence type="ECO:0000313" key="4">
    <source>
        <dbReference type="EMBL" id="ANH75621.1"/>
    </source>
</evidence>
<accession>A0AAC9BK18</accession>
<evidence type="ECO:0008006" key="6">
    <source>
        <dbReference type="Google" id="ProtNLM"/>
    </source>
</evidence>
<gene>
    <name evidence="4" type="ORF">ACS15_5003</name>
</gene>
<evidence type="ECO:0000256" key="1">
    <source>
        <dbReference type="SAM" id="Coils"/>
    </source>
</evidence>
<feature type="coiled-coil region" evidence="1">
    <location>
        <begin position="33"/>
        <end position="141"/>
    </location>
</feature>
<proteinExistence type="predicted"/>
<feature type="compositionally biased region" description="Low complexity" evidence="2">
    <location>
        <begin position="216"/>
        <end position="241"/>
    </location>
</feature>
<evidence type="ECO:0000256" key="2">
    <source>
        <dbReference type="SAM" id="MobiDB-lite"/>
    </source>
</evidence>
<dbReference type="RefSeq" id="WP_021193591.1">
    <property type="nucleotide sequence ID" value="NZ_CP012606.1"/>
</dbReference>
<organism evidence="4 5">
    <name type="scientific">Ralstonia insidiosa</name>
    <dbReference type="NCBI Taxonomy" id="190721"/>
    <lineage>
        <taxon>Bacteria</taxon>
        <taxon>Pseudomonadati</taxon>
        <taxon>Pseudomonadota</taxon>
        <taxon>Betaproteobacteria</taxon>
        <taxon>Burkholderiales</taxon>
        <taxon>Burkholderiaceae</taxon>
        <taxon>Ralstonia</taxon>
    </lineage>
</organism>
<reference evidence="4 5" key="1">
    <citation type="submission" date="2015-09" db="EMBL/GenBank/DDBJ databases">
        <authorList>
            <person name="Xu Y."/>
            <person name="Nagy A."/>
            <person name="Liu N.T."/>
            <person name="Nou X."/>
        </authorList>
    </citation>
    <scope>NUCLEOTIDE SEQUENCE [LARGE SCALE GENOMIC DNA]</scope>
    <source>
        <strain evidence="4 5">FC1138</strain>
    </source>
</reference>
<name>A0AAC9BK18_9RALS</name>
<dbReference type="Proteomes" id="UP000077927">
    <property type="component" value="Chromosome 2"/>
</dbReference>
<feature type="chain" id="PRO_5042189941" description="DNA repair protein" evidence="3">
    <location>
        <begin position="28"/>
        <end position="241"/>
    </location>
</feature>
<keyword evidence="3" id="KW-0732">Signal</keyword>
<protein>
    <recommendedName>
        <fullName evidence="6">DNA repair protein</fullName>
    </recommendedName>
</protein>
<sequence>MDENRIASRWLLMLLAAASLVPCAALAQQPSMEERLRTQLRATTTQLQQAQAQLAQLQASGGANAPTSDTAKKELADLRAQLDAERARTRQLSEGSAAAHREAQTVAEKVNTQITQLRAAYDELLRRARASEAERQKLTTASTTQQNALQQCEAKNAKLYAVGQEVLTAYESMDVSTVIAARQPFATKSRVKYEQIAQEYGDKLYEGRFDPRAVTAPTPASAPEASAPEASAPHAEAPKAP</sequence>
<evidence type="ECO:0000256" key="3">
    <source>
        <dbReference type="SAM" id="SignalP"/>
    </source>
</evidence>
<feature type="region of interest" description="Disordered" evidence="2">
    <location>
        <begin position="211"/>
        <end position="241"/>
    </location>
</feature>
<feature type="signal peptide" evidence="3">
    <location>
        <begin position="1"/>
        <end position="27"/>
    </location>
</feature>
<dbReference type="AlphaFoldDB" id="A0AAC9BK18"/>
<dbReference type="KEGG" id="rin:ACS15_5003"/>